<dbReference type="EMBL" id="CP046621">
    <property type="protein sequence ID" value="QGW78232.1"/>
    <property type="molecule type" value="Genomic_DNA"/>
</dbReference>
<evidence type="ECO:0000313" key="1">
    <source>
        <dbReference type="EMBL" id="QGW78232.1"/>
    </source>
</evidence>
<protein>
    <submittedName>
        <fullName evidence="1">Uncharacterized protein</fullName>
    </submittedName>
</protein>
<gene>
    <name evidence="1" type="ORF">GPJ81_16585</name>
</gene>
<keyword evidence="2" id="KW-1185">Reference proteome</keyword>
<organism evidence="1 2">
    <name type="scientific">Pseudomonas alkylphenolica</name>
    <dbReference type="NCBI Taxonomy" id="237609"/>
    <lineage>
        <taxon>Bacteria</taxon>
        <taxon>Pseudomonadati</taxon>
        <taxon>Pseudomonadota</taxon>
        <taxon>Gammaproteobacteria</taxon>
        <taxon>Pseudomonadales</taxon>
        <taxon>Pseudomonadaceae</taxon>
        <taxon>Pseudomonas</taxon>
    </lineage>
</organism>
<proteinExistence type="predicted"/>
<name>A0A6I6GUQ3_9PSED</name>
<sequence length="120" mass="13482">MNSTEKNMIRFEITGPGYEESVHERASVSRDDEIYKILRGGPSDLLEITIPVSLGSGYYDFPGRVTVIRSRSDDNNKLREVVGRLVLLKGDNQSSLIFHGSFETDKGEYVINSGFFSMDL</sequence>
<evidence type="ECO:0000313" key="2">
    <source>
        <dbReference type="Proteomes" id="UP000426235"/>
    </source>
</evidence>
<reference evidence="1" key="1">
    <citation type="submission" date="2019-12" db="EMBL/GenBank/DDBJ databases">
        <title>Hybrid Genome Assemblies of two High G+C Isolates from Undergraduate Microbiology Courses.</title>
        <authorList>
            <person name="Ne Ville C.J."/>
            <person name="Enright D."/>
            <person name="Hernandez I."/>
            <person name="Dodsworth J."/>
            <person name="Orwin P.M."/>
        </authorList>
    </citation>
    <scope>NUCLEOTIDE SEQUENCE [LARGE SCALE GENOMIC DNA]</scope>
    <source>
        <strain evidence="1">Neo</strain>
    </source>
</reference>
<dbReference type="RefSeq" id="WP_157193152.1">
    <property type="nucleotide sequence ID" value="NZ_CP046621.1"/>
</dbReference>
<dbReference type="AlphaFoldDB" id="A0A6I6GUQ3"/>
<accession>A0A6I6GUQ3</accession>
<dbReference type="Proteomes" id="UP000426235">
    <property type="component" value="Chromosome"/>
</dbReference>